<dbReference type="AlphaFoldDB" id="A0AAD6VJT3"/>
<organism evidence="1 2">
    <name type="scientific">Mycena pura</name>
    <dbReference type="NCBI Taxonomy" id="153505"/>
    <lineage>
        <taxon>Eukaryota</taxon>
        <taxon>Fungi</taxon>
        <taxon>Dikarya</taxon>
        <taxon>Basidiomycota</taxon>
        <taxon>Agaricomycotina</taxon>
        <taxon>Agaricomycetes</taxon>
        <taxon>Agaricomycetidae</taxon>
        <taxon>Agaricales</taxon>
        <taxon>Marasmiineae</taxon>
        <taxon>Mycenaceae</taxon>
        <taxon>Mycena</taxon>
    </lineage>
</organism>
<name>A0AAD6VJT3_9AGAR</name>
<dbReference type="Proteomes" id="UP001219525">
    <property type="component" value="Unassembled WGS sequence"/>
</dbReference>
<keyword evidence="2" id="KW-1185">Reference proteome</keyword>
<dbReference type="EMBL" id="JARJCW010000018">
    <property type="protein sequence ID" value="KAJ7214989.1"/>
    <property type="molecule type" value="Genomic_DNA"/>
</dbReference>
<comment type="caution">
    <text evidence="1">The sequence shown here is derived from an EMBL/GenBank/DDBJ whole genome shotgun (WGS) entry which is preliminary data.</text>
</comment>
<gene>
    <name evidence="1" type="ORF">GGX14DRAFT_392256</name>
</gene>
<reference evidence="1" key="1">
    <citation type="submission" date="2023-03" db="EMBL/GenBank/DDBJ databases">
        <title>Massive genome expansion in bonnet fungi (Mycena s.s.) driven by repeated elements and novel gene families across ecological guilds.</title>
        <authorList>
            <consortium name="Lawrence Berkeley National Laboratory"/>
            <person name="Harder C.B."/>
            <person name="Miyauchi S."/>
            <person name="Viragh M."/>
            <person name="Kuo A."/>
            <person name="Thoen E."/>
            <person name="Andreopoulos B."/>
            <person name="Lu D."/>
            <person name="Skrede I."/>
            <person name="Drula E."/>
            <person name="Henrissat B."/>
            <person name="Morin E."/>
            <person name="Kohler A."/>
            <person name="Barry K."/>
            <person name="LaButti K."/>
            <person name="Morin E."/>
            <person name="Salamov A."/>
            <person name="Lipzen A."/>
            <person name="Mereny Z."/>
            <person name="Hegedus B."/>
            <person name="Baldrian P."/>
            <person name="Stursova M."/>
            <person name="Weitz H."/>
            <person name="Taylor A."/>
            <person name="Grigoriev I.V."/>
            <person name="Nagy L.G."/>
            <person name="Martin F."/>
            <person name="Kauserud H."/>
        </authorList>
    </citation>
    <scope>NUCLEOTIDE SEQUENCE</scope>
    <source>
        <strain evidence="1">9144</strain>
    </source>
</reference>
<accession>A0AAD6VJT3</accession>
<sequence length="272" mass="30925">MGGAGPCIDFNLEEYEERCKHTGLSPLPEDVLGVVWARAHLWLMTSVRDVLQSDGWALDQGDLRGERCTTLKKHIDTQTIGYSSLSGTVEAIVSIPEAISAVFHPEFGRQLFGSFAIEAKRLNKETSTIHVHAVHSCIEDYFYLVQLLVPGLISLVCEEDYDDAGEGITARMLPSADWIGDHHDILIAILGKSHFSDILVAAADSKRAFKDRDDCFRQEWESDEFRQEWESDEFRQEWESDEFRHGWESDEDRMPDYTACDKECGYCGKCDY</sequence>
<protein>
    <submittedName>
        <fullName evidence="1">Uncharacterized protein</fullName>
    </submittedName>
</protein>
<proteinExistence type="predicted"/>
<evidence type="ECO:0000313" key="1">
    <source>
        <dbReference type="EMBL" id="KAJ7214989.1"/>
    </source>
</evidence>
<evidence type="ECO:0000313" key="2">
    <source>
        <dbReference type="Proteomes" id="UP001219525"/>
    </source>
</evidence>